<evidence type="ECO:0000256" key="1">
    <source>
        <dbReference type="SAM" id="SignalP"/>
    </source>
</evidence>
<feature type="signal peptide" evidence="1">
    <location>
        <begin position="1"/>
        <end position="18"/>
    </location>
</feature>
<proteinExistence type="predicted"/>
<name>A0A7S3NR67_EUPCR</name>
<gene>
    <name evidence="2" type="ORF">ECRA1380_LOCUS1726</name>
</gene>
<evidence type="ECO:0000313" key="2">
    <source>
        <dbReference type="EMBL" id="CAE0376771.1"/>
    </source>
</evidence>
<sequence length="249" mass="26017">MLMKTLITLSMAVAITIAATTTTLAESVGYKFTISFSQNFANSSNSDVSLGLTFGSTIAPLTNGYYASGACVNVGSSNYQLTTASTTLKGFAIEWKCHSTCTSLSAVYDSVSFYAGANWGQTTAHVVSAQASLMAVTYPFGVNVNNSTAKTVSHFFSGLTPTQLMSSVYMPNQTETWYVRCFARFNNAASASFDSGIADLASTLGNGKNLSLAHTTSPTTSDGSSQESSGVMPAFATLAVAGSLCTYFL</sequence>
<reference evidence="2" key="1">
    <citation type="submission" date="2021-01" db="EMBL/GenBank/DDBJ databases">
        <authorList>
            <person name="Corre E."/>
            <person name="Pelletier E."/>
            <person name="Niang G."/>
            <person name="Scheremetjew M."/>
            <person name="Finn R."/>
            <person name="Kale V."/>
            <person name="Holt S."/>
            <person name="Cochrane G."/>
            <person name="Meng A."/>
            <person name="Brown T."/>
            <person name="Cohen L."/>
        </authorList>
    </citation>
    <scope>NUCLEOTIDE SEQUENCE</scope>
    <source>
        <strain evidence="2">CT5</strain>
    </source>
</reference>
<dbReference type="EMBL" id="HBIK01003586">
    <property type="protein sequence ID" value="CAE0376771.1"/>
    <property type="molecule type" value="Transcribed_RNA"/>
</dbReference>
<feature type="chain" id="PRO_5030941041" evidence="1">
    <location>
        <begin position="19"/>
        <end position="249"/>
    </location>
</feature>
<accession>A0A7S3NR67</accession>
<keyword evidence="1" id="KW-0732">Signal</keyword>
<organism evidence="2">
    <name type="scientific">Euplotes crassus</name>
    <dbReference type="NCBI Taxonomy" id="5936"/>
    <lineage>
        <taxon>Eukaryota</taxon>
        <taxon>Sar</taxon>
        <taxon>Alveolata</taxon>
        <taxon>Ciliophora</taxon>
        <taxon>Intramacronucleata</taxon>
        <taxon>Spirotrichea</taxon>
        <taxon>Hypotrichia</taxon>
        <taxon>Euplotida</taxon>
        <taxon>Euplotidae</taxon>
        <taxon>Moneuplotes</taxon>
    </lineage>
</organism>
<dbReference type="AlphaFoldDB" id="A0A7S3NR67"/>
<protein>
    <submittedName>
        <fullName evidence="2">Uncharacterized protein</fullName>
    </submittedName>
</protein>